<evidence type="ECO:0000259" key="1">
    <source>
        <dbReference type="Pfam" id="PF06890"/>
    </source>
</evidence>
<sequence>MWRDVDARIKRAVGTIRQAFRGVIGRVNSSPAVQLVQAEGLAGEALQDNELMQHYGLTSNPPPGTMAVIVPVGGKTSHGIIIATEHGQYRLKGLKSGEVALYTDEGDAVHLQRGRVIEVNTRVFRVNATEMVDLNTPKVRAAQEVLAEGKMTGQGGLEVSGGDGAKVNGTLRATDDLVAGEISVRGHRHPENGGITDPPVNG</sequence>
<evidence type="ECO:0000313" key="3">
    <source>
        <dbReference type="Proteomes" id="UP001056648"/>
    </source>
</evidence>
<dbReference type="PIRSF" id="PIRSF012337">
    <property type="entry name" value="gp45"/>
    <property type="match status" value="1"/>
</dbReference>
<keyword evidence="3" id="KW-1185">Reference proteome</keyword>
<evidence type="ECO:0000313" key="2">
    <source>
        <dbReference type="EMBL" id="USE78057.1"/>
    </source>
</evidence>
<dbReference type="Proteomes" id="UP001056648">
    <property type="component" value="Chromosome 1"/>
</dbReference>
<dbReference type="EMBL" id="CP098735">
    <property type="protein sequence ID" value="USE78057.1"/>
    <property type="molecule type" value="Genomic_DNA"/>
</dbReference>
<protein>
    <submittedName>
        <fullName evidence="2">Phage baseplate assembly protein V</fullName>
    </submittedName>
</protein>
<dbReference type="InterPro" id="IPR014462">
    <property type="entry name" value="Phage_Mu_Gp45"/>
</dbReference>
<organism evidence="2 3">
    <name type="scientific">Cupriavidus gilardii</name>
    <dbReference type="NCBI Taxonomy" id="82541"/>
    <lineage>
        <taxon>Bacteria</taxon>
        <taxon>Pseudomonadati</taxon>
        <taxon>Pseudomonadota</taxon>
        <taxon>Betaproteobacteria</taxon>
        <taxon>Burkholderiales</taxon>
        <taxon>Burkholderiaceae</taxon>
        <taxon>Cupriavidus</taxon>
    </lineage>
</organism>
<dbReference type="InterPro" id="IPR053861">
    <property type="entry name" value="Phage_Mu_Gp45_N"/>
</dbReference>
<dbReference type="Pfam" id="PF06890">
    <property type="entry name" value="Phage_Mu_Gp45"/>
    <property type="match status" value="1"/>
</dbReference>
<gene>
    <name evidence="2" type="ORF">NDR89_03145</name>
</gene>
<name>A0ABY4VP22_9BURK</name>
<proteinExistence type="predicted"/>
<accession>A0ABY4VP22</accession>
<feature type="domain" description="Bacteriophage Mu Gp45 N-terminal" evidence="1">
    <location>
        <begin position="21"/>
        <end position="87"/>
    </location>
</feature>
<dbReference type="RefSeq" id="WP_252252180.1">
    <property type="nucleotide sequence ID" value="NZ_CP098735.1"/>
</dbReference>
<dbReference type="InterPro" id="IPR013046">
    <property type="entry name" value="GpV/Gp45"/>
</dbReference>
<reference evidence="2" key="1">
    <citation type="submission" date="2022-06" db="EMBL/GenBank/DDBJ databases">
        <title>Complete genome sequence and characterization of Cupriavidus gilardii QJ1 isolated from contaminating cells.</title>
        <authorList>
            <person name="Qi J."/>
        </authorList>
    </citation>
    <scope>NUCLEOTIDE SEQUENCE</scope>
    <source>
        <strain evidence="2">QJ1</strain>
    </source>
</reference>
<dbReference type="NCBIfam" id="TIGR01644">
    <property type="entry name" value="phage_P2_V"/>
    <property type="match status" value="1"/>
</dbReference>